<keyword evidence="2" id="KW-1185">Reference proteome</keyword>
<evidence type="ECO:0000313" key="2">
    <source>
        <dbReference type="Proteomes" id="UP001054945"/>
    </source>
</evidence>
<comment type="caution">
    <text evidence="1">The sequence shown here is derived from an EMBL/GenBank/DDBJ whole genome shotgun (WGS) entry which is preliminary data.</text>
</comment>
<evidence type="ECO:0000313" key="1">
    <source>
        <dbReference type="EMBL" id="GIX96653.1"/>
    </source>
</evidence>
<name>A0AAV4PK22_CAEEX</name>
<dbReference type="AlphaFoldDB" id="A0AAV4PK22"/>
<protein>
    <submittedName>
        <fullName evidence="1">Uncharacterized protein</fullName>
    </submittedName>
</protein>
<dbReference type="EMBL" id="BPLR01004674">
    <property type="protein sequence ID" value="GIX96653.1"/>
    <property type="molecule type" value="Genomic_DNA"/>
</dbReference>
<accession>A0AAV4PK22</accession>
<proteinExistence type="predicted"/>
<gene>
    <name evidence="1" type="ORF">CEXT_654571</name>
</gene>
<organism evidence="1 2">
    <name type="scientific">Caerostris extrusa</name>
    <name type="common">Bark spider</name>
    <name type="synonym">Caerostris bankana</name>
    <dbReference type="NCBI Taxonomy" id="172846"/>
    <lineage>
        <taxon>Eukaryota</taxon>
        <taxon>Metazoa</taxon>
        <taxon>Ecdysozoa</taxon>
        <taxon>Arthropoda</taxon>
        <taxon>Chelicerata</taxon>
        <taxon>Arachnida</taxon>
        <taxon>Araneae</taxon>
        <taxon>Araneomorphae</taxon>
        <taxon>Entelegynae</taxon>
        <taxon>Araneoidea</taxon>
        <taxon>Araneidae</taxon>
        <taxon>Caerostris</taxon>
    </lineage>
</organism>
<reference evidence="1 2" key="1">
    <citation type="submission" date="2021-06" db="EMBL/GenBank/DDBJ databases">
        <title>Caerostris extrusa draft genome.</title>
        <authorList>
            <person name="Kono N."/>
            <person name="Arakawa K."/>
        </authorList>
    </citation>
    <scope>NUCLEOTIDE SEQUENCE [LARGE SCALE GENOMIC DNA]</scope>
</reference>
<sequence length="103" mass="12157">MKRWGGCSVKRLRLERRERELTPSSYNRGDHQEFVKGGLMKKKKRRGIHFERKVSFLVIVVIESYSGNDRSGSREEKWGIFPLHSIENPLRKGKVVLLMGWWS</sequence>
<dbReference type="Proteomes" id="UP001054945">
    <property type="component" value="Unassembled WGS sequence"/>
</dbReference>